<dbReference type="SMART" id="SM00315">
    <property type="entry name" value="RGS"/>
    <property type="match status" value="1"/>
</dbReference>
<sequence>CKTETDNEVHSTSSNTMIPTLSEEKTGVTLIVPPEPRSPFKQIFKRGTDMKFRLGFLKRRHTEGTIHSASVRPQPEEAQKWANSFSDLMASKYGQALFKAFLQREFSDENIEFWLAIEDFRKSRPNKLGSKAQKIYNDFIVPQAPKEVNLDAITREGLVGKMAQPNQTTFDQAQKRIQSLLEADAYIRFLKSDLYLELIHPEKYQS</sequence>
<dbReference type="InterPro" id="IPR016137">
    <property type="entry name" value="RGS"/>
</dbReference>
<dbReference type="OrthoDB" id="196547at2759"/>
<dbReference type="FunFam" id="1.10.167.10:FF:000001">
    <property type="entry name" value="Putative regulator of g-protein signaling 12"/>
    <property type="match status" value="1"/>
</dbReference>
<feature type="domain" description="RGS" evidence="1">
    <location>
        <begin position="84"/>
        <end position="199"/>
    </location>
</feature>
<comment type="caution">
    <text evidence="2">The sequence shown here is derived from an EMBL/GenBank/DDBJ whole genome shotgun (WGS) entry which is preliminary data.</text>
</comment>
<evidence type="ECO:0000313" key="3">
    <source>
        <dbReference type="Proteomes" id="UP000708208"/>
    </source>
</evidence>
<dbReference type="PROSITE" id="PS50132">
    <property type="entry name" value="RGS"/>
    <property type="match status" value="1"/>
</dbReference>
<dbReference type="EMBL" id="CAJVCH010571044">
    <property type="protein sequence ID" value="CAG7836474.1"/>
    <property type="molecule type" value="Genomic_DNA"/>
</dbReference>
<evidence type="ECO:0000259" key="1">
    <source>
        <dbReference type="PROSITE" id="PS50132"/>
    </source>
</evidence>
<gene>
    <name evidence="2" type="ORF">AFUS01_LOCUS45714</name>
</gene>
<reference evidence="2" key="1">
    <citation type="submission" date="2021-06" db="EMBL/GenBank/DDBJ databases">
        <authorList>
            <person name="Hodson N. C."/>
            <person name="Mongue J. A."/>
            <person name="Jaron S. K."/>
        </authorList>
    </citation>
    <scope>NUCLEOTIDE SEQUENCE</scope>
</reference>
<organism evidence="2 3">
    <name type="scientific">Allacma fusca</name>
    <dbReference type="NCBI Taxonomy" id="39272"/>
    <lineage>
        <taxon>Eukaryota</taxon>
        <taxon>Metazoa</taxon>
        <taxon>Ecdysozoa</taxon>
        <taxon>Arthropoda</taxon>
        <taxon>Hexapoda</taxon>
        <taxon>Collembola</taxon>
        <taxon>Symphypleona</taxon>
        <taxon>Sminthuridae</taxon>
        <taxon>Allacma</taxon>
    </lineage>
</organism>
<dbReference type="Pfam" id="PF00615">
    <property type="entry name" value="RGS"/>
    <property type="match status" value="1"/>
</dbReference>
<proteinExistence type="predicted"/>
<protein>
    <recommendedName>
        <fullName evidence="1">RGS domain-containing protein</fullName>
    </recommendedName>
</protein>
<name>A0A8J2PX04_9HEXA</name>
<evidence type="ECO:0000313" key="2">
    <source>
        <dbReference type="EMBL" id="CAG7836474.1"/>
    </source>
</evidence>
<dbReference type="PANTHER" id="PTHR10845">
    <property type="entry name" value="REGULATOR OF G PROTEIN SIGNALING"/>
    <property type="match status" value="1"/>
</dbReference>
<dbReference type="PANTHER" id="PTHR10845:SF259">
    <property type="entry name" value="RGS DOMAIN-CONTAINING PROTEIN-RELATED"/>
    <property type="match status" value="1"/>
</dbReference>
<keyword evidence="3" id="KW-1185">Reference proteome</keyword>
<accession>A0A8J2PX04</accession>
<dbReference type="Proteomes" id="UP000708208">
    <property type="component" value="Unassembled WGS sequence"/>
</dbReference>
<dbReference type="AlphaFoldDB" id="A0A8J2PX04"/>
<feature type="non-terminal residue" evidence="2">
    <location>
        <position position="1"/>
    </location>
</feature>